<keyword evidence="1" id="KW-0238">DNA-binding</keyword>
<dbReference type="Gene3D" id="1.25.10.10">
    <property type="entry name" value="Leucine-rich Repeat Variant"/>
    <property type="match status" value="1"/>
</dbReference>
<dbReference type="GO" id="GO:0003700">
    <property type="term" value="F:DNA-binding transcription factor activity"/>
    <property type="evidence" value="ECO:0007669"/>
    <property type="project" value="InterPro"/>
</dbReference>
<dbReference type="PRINTS" id="PR00040">
    <property type="entry name" value="HTHMERR"/>
</dbReference>
<dbReference type="Pfam" id="PF13411">
    <property type="entry name" value="MerR_1"/>
    <property type="match status" value="1"/>
</dbReference>
<dbReference type="PANTHER" id="PTHR30204">
    <property type="entry name" value="REDOX-CYCLING DRUG-SENSING TRANSCRIPTIONAL ACTIVATOR SOXR"/>
    <property type="match status" value="1"/>
</dbReference>
<gene>
    <name evidence="3" type="ORF">OSB52_20395</name>
</gene>
<dbReference type="InterPro" id="IPR047057">
    <property type="entry name" value="MerR_fam"/>
</dbReference>
<dbReference type="PANTHER" id="PTHR30204:SF93">
    <property type="entry name" value="HTH MERR-TYPE DOMAIN-CONTAINING PROTEIN"/>
    <property type="match status" value="1"/>
</dbReference>
<comment type="caution">
    <text evidence="3">The sequence shown here is derived from an EMBL/GenBank/DDBJ whole genome shotgun (WGS) entry which is preliminary data.</text>
</comment>
<dbReference type="SUPFAM" id="SSF48371">
    <property type="entry name" value="ARM repeat"/>
    <property type="match status" value="1"/>
</dbReference>
<dbReference type="SMART" id="SM00422">
    <property type="entry name" value="HTH_MERR"/>
    <property type="match status" value="1"/>
</dbReference>
<dbReference type="GO" id="GO:0003677">
    <property type="term" value="F:DNA binding"/>
    <property type="evidence" value="ECO:0007669"/>
    <property type="project" value="UniProtKB-KW"/>
</dbReference>
<accession>A0A9X3I648</accession>
<dbReference type="InterPro" id="IPR016024">
    <property type="entry name" value="ARM-type_fold"/>
</dbReference>
<organism evidence="3 4">
    <name type="scientific">Gordonia aquimaris</name>
    <dbReference type="NCBI Taxonomy" id="2984863"/>
    <lineage>
        <taxon>Bacteria</taxon>
        <taxon>Bacillati</taxon>
        <taxon>Actinomycetota</taxon>
        <taxon>Actinomycetes</taxon>
        <taxon>Mycobacteriales</taxon>
        <taxon>Gordoniaceae</taxon>
        <taxon>Gordonia</taxon>
    </lineage>
</organism>
<evidence type="ECO:0000256" key="1">
    <source>
        <dbReference type="ARBA" id="ARBA00023125"/>
    </source>
</evidence>
<proteinExistence type="predicted"/>
<reference evidence="3" key="1">
    <citation type="submission" date="2022-10" db="EMBL/GenBank/DDBJ databases">
        <title>WGS of marine actinomycetes from Thailand.</title>
        <authorList>
            <person name="Thawai C."/>
        </authorList>
    </citation>
    <scope>NUCLEOTIDE SEQUENCE</scope>
    <source>
        <strain evidence="3">SW21</strain>
    </source>
</reference>
<dbReference type="InterPro" id="IPR009061">
    <property type="entry name" value="DNA-bd_dom_put_sf"/>
</dbReference>
<dbReference type="InterPro" id="IPR011989">
    <property type="entry name" value="ARM-like"/>
</dbReference>
<evidence type="ECO:0000313" key="3">
    <source>
        <dbReference type="EMBL" id="MCX2966447.1"/>
    </source>
</evidence>
<feature type="domain" description="HTH merR-type" evidence="2">
    <location>
        <begin position="1"/>
        <end position="69"/>
    </location>
</feature>
<dbReference type="SUPFAM" id="SSF46955">
    <property type="entry name" value="Putative DNA-binding domain"/>
    <property type="match status" value="1"/>
</dbReference>
<dbReference type="AlphaFoldDB" id="A0A9X3I648"/>
<dbReference type="Gene3D" id="1.10.1660.10">
    <property type="match status" value="1"/>
</dbReference>
<dbReference type="RefSeq" id="WP_266063334.1">
    <property type="nucleotide sequence ID" value="NZ_JAPKFM010000027.1"/>
</dbReference>
<dbReference type="EMBL" id="JAPKFM010000027">
    <property type="protein sequence ID" value="MCX2966447.1"/>
    <property type="molecule type" value="Genomic_DNA"/>
</dbReference>
<keyword evidence="4" id="KW-1185">Reference proteome</keyword>
<evidence type="ECO:0000313" key="4">
    <source>
        <dbReference type="Proteomes" id="UP001143347"/>
    </source>
</evidence>
<protein>
    <submittedName>
        <fullName evidence="3">MerR family transcriptional regulator</fullName>
    </submittedName>
</protein>
<dbReference type="InterPro" id="IPR004155">
    <property type="entry name" value="PBS_lyase_HEAT"/>
</dbReference>
<dbReference type="InterPro" id="IPR000551">
    <property type="entry name" value="MerR-type_HTH_dom"/>
</dbReference>
<sequence>MLIGEVAQRCGVSARMLRHYHRLGLVTPTGRTTGGYRQYSADDVRRLFHVESLRTLGLTLEEVKEALAEPDFSPDDLIDDVISRTRERIEAERQLLARLERVQHHAPNDWADVVRVVTQARALESDSGARRQQAVLAPTDDIAIAVDDLVAAVLAEADVNVSGALRWALARTGVRALDGLVTGLRSTEVTIRRRAVLAISGIDVAEATAPLRSALDDVDVDVRDRAAIALAQRGDPAGASVLVAMVNAGRRDVEAAEALGRLSAHGCTNAARLLGDALAAADAGSRLRITQALGEIDSPTADGLLVALTTDPDRTVRATAAVILDARPRR</sequence>
<dbReference type="PROSITE" id="PS50937">
    <property type="entry name" value="HTH_MERR_2"/>
    <property type="match status" value="1"/>
</dbReference>
<dbReference type="Pfam" id="PF13646">
    <property type="entry name" value="HEAT_2"/>
    <property type="match status" value="1"/>
</dbReference>
<name>A0A9X3I648_9ACTN</name>
<evidence type="ECO:0000259" key="2">
    <source>
        <dbReference type="PROSITE" id="PS50937"/>
    </source>
</evidence>
<dbReference type="SMART" id="SM00567">
    <property type="entry name" value="EZ_HEAT"/>
    <property type="match status" value="3"/>
</dbReference>
<dbReference type="Proteomes" id="UP001143347">
    <property type="component" value="Unassembled WGS sequence"/>
</dbReference>